<reference evidence="3 4" key="1">
    <citation type="submission" date="2019-12" db="EMBL/GenBank/DDBJ databases">
        <title>A genome sequence resource for the geographically widespread anthracnose pathogen Colletotrichum asianum.</title>
        <authorList>
            <person name="Meng Y."/>
        </authorList>
    </citation>
    <scope>NUCLEOTIDE SEQUENCE [LARGE SCALE GENOMIC DNA]</scope>
    <source>
        <strain evidence="3 4">ICMP 18580</strain>
    </source>
</reference>
<evidence type="ECO:0000259" key="2">
    <source>
        <dbReference type="Pfam" id="PF12697"/>
    </source>
</evidence>
<feature type="signal peptide" evidence="1">
    <location>
        <begin position="1"/>
        <end position="18"/>
    </location>
</feature>
<keyword evidence="1" id="KW-0732">Signal</keyword>
<evidence type="ECO:0000256" key="1">
    <source>
        <dbReference type="SAM" id="SignalP"/>
    </source>
</evidence>
<proteinExistence type="predicted"/>
<dbReference type="Pfam" id="PF12697">
    <property type="entry name" value="Abhydrolase_6"/>
    <property type="match status" value="1"/>
</dbReference>
<organism evidence="3 4">
    <name type="scientific">Colletotrichum asianum</name>
    <dbReference type="NCBI Taxonomy" id="702518"/>
    <lineage>
        <taxon>Eukaryota</taxon>
        <taxon>Fungi</taxon>
        <taxon>Dikarya</taxon>
        <taxon>Ascomycota</taxon>
        <taxon>Pezizomycotina</taxon>
        <taxon>Sordariomycetes</taxon>
        <taxon>Hypocreomycetidae</taxon>
        <taxon>Glomerellales</taxon>
        <taxon>Glomerellaceae</taxon>
        <taxon>Colletotrichum</taxon>
        <taxon>Colletotrichum gloeosporioides species complex</taxon>
    </lineage>
</organism>
<protein>
    <submittedName>
        <fullName evidence="3">Ctr copper transporter family protein</fullName>
    </submittedName>
</protein>
<feature type="chain" id="PRO_5034585184" evidence="1">
    <location>
        <begin position="19"/>
        <end position="366"/>
    </location>
</feature>
<feature type="domain" description="AB hydrolase-1" evidence="2">
    <location>
        <begin position="98"/>
        <end position="346"/>
    </location>
</feature>
<dbReference type="SUPFAM" id="SSF53474">
    <property type="entry name" value="alpha/beta-Hydrolases"/>
    <property type="match status" value="1"/>
</dbReference>
<dbReference type="EMBL" id="WOWK01000042">
    <property type="protein sequence ID" value="KAF0324685.1"/>
    <property type="molecule type" value="Genomic_DNA"/>
</dbReference>
<dbReference type="Gene3D" id="3.40.50.1820">
    <property type="entry name" value="alpha/beta hydrolase"/>
    <property type="match status" value="1"/>
</dbReference>
<dbReference type="Proteomes" id="UP000434172">
    <property type="component" value="Unassembled WGS sequence"/>
</dbReference>
<dbReference type="OrthoDB" id="190201at2759"/>
<dbReference type="InterPro" id="IPR029058">
    <property type="entry name" value="AB_hydrolase_fold"/>
</dbReference>
<comment type="caution">
    <text evidence="3">The sequence shown here is derived from an EMBL/GenBank/DDBJ whole genome shotgun (WGS) entry which is preliminary data.</text>
</comment>
<keyword evidence="4" id="KW-1185">Reference proteome</keyword>
<dbReference type="AlphaFoldDB" id="A0A8H3ZV21"/>
<sequence length="366" mass="39671">MKLLLVPGFLSFLGLSAAFPRRPFCSSVSINVTAEAANVVFEGLPDRNNATAIIEFLASSFDATRTQHSFQQINGTFTIRATHCRPRIESTNPKSLQLLVHGITYDRAMWSGFGFPQYDWQTYATSLGYHTLAIDRLGHGIESPHPDPFAVVQGPLEVEIIHSLLHTVRQGRSKLGDLNKIIYVGHSYRSSLGNMLAQKHPLDVDAFILTGFSGDLGTSASALSAYGDAAMVSSRFKGLPLGYLTVVNESDRTASFYGGNFDPSFAALDYDTEDTVTVGELLSPGLQPVETDYRGNVLVMTGDLDVLFCPGGPDTCADALRGTESLFSNATFSSVVVLNTGHCLTLHLSAPLVMENAHTWLHGLQH</sequence>
<dbReference type="InterPro" id="IPR000073">
    <property type="entry name" value="AB_hydrolase_1"/>
</dbReference>
<gene>
    <name evidence="3" type="ORF">GQ607_008124</name>
</gene>
<evidence type="ECO:0000313" key="4">
    <source>
        <dbReference type="Proteomes" id="UP000434172"/>
    </source>
</evidence>
<evidence type="ECO:0000313" key="3">
    <source>
        <dbReference type="EMBL" id="KAF0324685.1"/>
    </source>
</evidence>
<accession>A0A8H3ZV21</accession>
<name>A0A8H3ZV21_9PEZI</name>